<feature type="domain" description="Helitron helicase-like" evidence="4">
    <location>
        <begin position="18"/>
        <end position="158"/>
    </location>
</feature>
<sequence>MFRSNNINVGSIKRSDLENREFVQQTMKRNESILKHIPNSMQYWQSRKRDLFAMMQQLGKPTLFLTLGASEIHWMPLLKYVFKFQHNLDSISDITDSAIDGMTATDKAELINSDPTICCLYFDKLVDTIINGLKKVSGPFGKYRILDYVRRIEFQHRGGNKNIGYSLCPEIKSITPPVQHSEGPYWDQENNRLYYVDTFAATAFRWSYNSGTVASYNLEERNSIAIIIPIKNRENEFLVGADRYLYKLIWDTNTKHKALCQKLLIIEENKASNQYNDGKVDSKGRLWIGKF</sequence>
<comment type="caution">
    <text evidence="5">The sequence shown here is derived from an EMBL/GenBank/DDBJ whole genome shotgun (WGS) entry which is preliminary data.</text>
</comment>
<feature type="binding site" evidence="2">
    <location>
        <position position="182"/>
    </location>
    <ligand>
        <name>a divalent metal cation</name>
        <dbReference type="ChEBI" id="CHEBI:60240"/>
    </ligand>
</feature>
<name>A0AAV8X1T9_9CUCU</name>
<evidence type="ECO:0000256" key="1">
    <source>
        <dbReference type="ARBA" id="ARBA00008853"/>
    </source>
</evidence>
<dbReference type="GO" id="GO:0005509">
    <property type="term" value="F:calcium ion binding"/>
    <property type="evidence" value="ECO:0007669"/>
    <property type="project" value="TreeGrafter"/>
</dbReference>
<dbReference type="InterPro" id="IPR013658">
    <property type="entry name" value="SGL"/>
</dbReference>
<dbReference type="InterPro" id="IPR005511">
    <property type="entry name" value="SMP-30"/>
</dbReference>
<accession>A0AAV8X1T9</accession>
<evidence type="ECO:0000256" key="2">
    <source>
        <dbReference type="PIRSR" id="PIRSR605511-2"/>
    </source>
</evidence>
<dbReference type="PRINTS" id="PR01790">
    <property type="entry name" value="SMP30FAMILY"/>
</dbReference>
<evidence type="ECO:0000313" key="6">
    <source>
        <dbReference type="Proteomes" id="UP001162156"/>
    </source>
</evidence>
<dbReference type="EMBL" id="JANEYF010004021">
    <property type="protein sequence ID" value="KAJ8932551.1"/>
    <property type="molecule type" value="Genomic_DNA"/>
</dbReference>
<organism evidence="5 6">
    <name type="scientific">Rhamnusium bicolor</name>
    <dbReference type="NCBI Taxonomy" id="1586634"/>
    <lineage>
        <taxon>Eukaryota</taxon>
        <taxon>Metazoa</taxon>
        <taxon>Ecdysozoa</taxon>
        <taxon>Arthropoda</taxon>
        <taxon>Hexapoda</taxon>
        <taxon>Insecta</taxon>
        <taxon>Pterygota</taxon>
        <taxon>Neoptera</taxon>
        <taxon>Endopterygota</taxon>
        <taxon>Coleoptera</taxon>
        <taxon>Polyphaga</taxon>
        <taxon>Cucujiformia</taxon>
        <taxon>Chrysomeloidea</taxon>
        <taxon>Cerambycidae</taxon>
        <taxon>Lepturinae</taxon>
        <taxon>Rhagiini</taxon>
        <taxon>Rhamnusium</taxon>
    </lineage>
</organism>
<reference evidence="5" key="1">
    <citation type="journal article" date="2023" name="Insect Mol. Biol.">
        <title>Genome sequencing provides insights into the evolution of gene families encoding plant cell wall-degrading enzymes in longhorned beetles.</title>
        <authorList>
            <person name="Shin N.R."/>
            <person name="Okamura Y."/>
            <person name="Kirsch R."/>
            <person name="Pauchet Y."/>
        </authorList>
    </citation>
    <scope>NUCLEOTIDE SEQUENCE</scope>
    <source>
        <strain evidence="5">RBIC_L_NR</strain>
    </source>
</reference>
<dbReference type="SUPFAM" id="SSF63829">
    <property type="entry name" value="Calcium-dependent phosphotriesterase"/>
    <property type="match status" value="1"/>
</dbReference>
<gene>
    <name evidence="5" type="ORF">NQ314_014586</name>
</gene>
<dbReference type="InterPro" id="IPR011042">
    <property type="entry name" value="6-blade_b-propeller_TolB-like"/>
</dbReference>
<dbReference type="Pfam" id="PF14214">
    <property type="entry name" value="Helitron_like_N"/>
    <property type="match status" value="1"/>
</dbReference>
<evidence type="ECO:0000313" key="5">
    <source>
        <dbReference type="EMBL" id="KAJ8932551.1"/>
    </source>
</evidence>
<dbReference type="GO" id="GO:0004341">
    <property type="term" value="F:gluconolactonase activity"/>
    <property type="evidence" value="ECO:0007669"/>
    <property type="project" value="TreeGrafter"/>
</dbReference>
<dbReference type="GO" id="GO:0019853">
    <property type="term" value="P:L-ascorbic acid biosynthetic process"/>
    <property type="evidence" value="ECO:0007669"/>
    <property type="project" value="TreeGrafter"/>
</dbReference>
<evidence type="ECO:0000259" key="3">
    <source>
        <dbReference type="Pfam" id="PF08450"/>
    </source>
</evidence>
<dbReference type="Pfam" id="PF08450">
    <property type="entry name" value="SGL"/>
    <property type="match status" value="1"/>
</dbReference>
<keyword evidence="2" id="KW-0479">Metal-binding</keyword>
<keyword evidence="2" id="KW-0862">Zinc</keyword>
<evidence type="ECO:0000259" key="4">
    <source>
        <dbReference type="Pfam" id="PF14214"/>
    </source>
</evidence>
<proteinExistence type="inferred from homology"/>
<keyword evidence="6" id="KW-1185">Reference proteome</keyword>
<dbReference type="PANTHER" id="PTHR10907">
    <property type="entry name" value="REGUCALCIN"/>
    <property type="match status" value="1"/>
</dbReference>
<dbReference type="InterPro" id="IPR025476">
    <property type="entry name" value="Helitron_helicase-like"/>
</dbReference>
<dbReference type="PANTHER" id="PTHR10907:SF66">
    <property type="entry name" value="MIP34848P1-RELATED"/>
    <property type="match status" value="1"/>
</dbReference>
<dbReference type="Proteomes" id="UP001162156">
    <property type="component" value="Unassembled WGS sequence"/>
</dbReference>
<dbReference type="Gene3D" id="2.120.10.30">
    <property type="entry name" value="TolB, C-terminal domain"/>
    <property type="match status" value="1"/>
</dbReference>
<feature type="binding site" evidence="2">
    <location>
        <position position="276"/>
    </location>
    <ligand>
        <name>substrate</name>
    </ligand>
</feature>
<feature type="domain" description="SMP-30/Gluconolactonase/LRE-like region" evidence="3">
    <location>
        <begin position="181"/>
        <end position="290"/>
    </location>
</feature>
<protein>
    <submittedName>
        <fullName evidence="5">Uncharacterized protein</fullName>
    </submittedName>
</protein>
<dbReference type="AlphaFoldDB" id="A0AAV8X1T9"/>
<comment type="cofactor">
    <cofactor evidence="2">
        <name>Zn(2+)</name>
        <dbReference type="ChEBI" id="CHEBI:29105"/>
    </cofactor>
    <text evidence="2">Binds 1 divalent metal cation per subunit.</text>
</comment>
<comment type="similarity">
    <text evidence="1">Belongs to the SMP-30/CGR1 family.</text>
</comment>